<evidence type="ECO:0000256" key="4">
    <source>
        <dbReference type="ARBA" id="ARBA00022617"/>
    </source>
</evidence>
<dbReference type="Pfam" id="PF00042">
    <property type="entry name" value="Globin"/>
    <property type="match status" value="1"/>
</dbReference>
<dbReference type="CDD" id="cd06184">
    <property type="entry name" value="flavohem_like_fad_nad_binding"/>
    <property type="match status" value="1"/>
</dbReference>
<comment type="catalytic activity">
    <reaction evidence="12">
        <text>2 nitric oxide + NADH + 2 O2 = 2 nitrate + NAD(+) + H(+)</text>
        <dbReference type="Rhea" id="RHEA:19469"/>
        <dbReference type="ChEBI" id="CHEBI:15378"/>
        <dbReference type="ChEBI" id="CHEBI:15379"/>
        <dbReference type="ChEBI" id="CHEBI:16480"/>
        <dbReference type="ChEBI" id="CHEBI:17632"/>
        <dbReference type="ChEBI" id="CHEBI:57540"/>
        <dbReference type="ChEBI" id="CHEBI:57945"/>
        <dbReference type="EC" id="1.14.12.17"/>
    </reaction>
</comment>
<evidence type="ECO:0000256" key="2">
    <source>
        <dbReference type="ARBA" id="ARBA00006401"/>
    </source>
</evidence>
<keyword evidence="7" id="KW-0479">Metal-binding</keyword>
<comment type="catalytic activity">
    <reaction evidence="13">
        <text>2 nitric oxide + NADPH + 2 O2 = 2 nitrate + NADP(+) + H(+)</text>
        <dbReference type="Rhea" id="RHEA:19465"/>
        <dbReference type="ChEBI" id="CHEBI:15378"/>
        <dbReference type="ChEBI" id="CHEBI:15379"/>
        <dbReference type="ChEBI" id="CHEBI:16480"/>
        <dbReference type="ChEBI" id="CHEBI:17632"/>
        <dbReference type="ChEBI" id="CHEBI:57783"/>
        <dbReference type="ChEBI" id="CHEBI:58349"/>
        <dbReference type="EC" id="1.14.12.17"/>
    </reaction>
</comment>
<dbReference type="SUPFAM" id="SSF52343">
    <property type="entry name" value="Ferredoxin reductase-like, C-terminal NADP-linked domain"/>
    <property type="match status" value="1"/>
</dbReference>
<evidence type="ECO:0000256" key="9">
    <source>
        <dbReference type="ARBA" id="ARBA00023004"/>
    </source>
</evidence>
<keyword evidence="8" id="KW-0521">NADP</keyword>
<keyword evidence="5 14" id="KW-0561">Oxygen transport</keyword>
<evidence type="ECO:0000256" key="14">
    <source>
        <dbReference type="RuleBase" id="RU000356"/>
    </source>
</evidence>
<gene>
    <name evidence="17" type="ORF">ACFSCS_09150</name>
</gene>
<keyword evidence="11" id="KW-0520">NAD</keyword>
<evidence type="ECO:0000313" key="18">
    <source>
        <dbReference type="Proteomes" id="UP001597326"/>
    </source>
</evidence>
<dbReference type="InterPro" id="IPR039261">
    <property type="entry name" value="FNR_nucleotide-bd"/>
</dbReference>
<evidence type="ECO:0000256" key="10">
    <source>
        <dbReference type="ARBA" id="ARBA00023014"/>
    </source>
</evidence>
<name>A0ABW4RXA2_9ACTN</name>
<organism evidence="17 18">
    <name type="scientific">Luteococcus peritonei</name>
    <dbReference type="NCBI Taxonomy" id="88874"/>
    <lineage>
        <taxon>Bacteria</taxon>
        <taxon>Bacillati</taxon>
        <taxon>Actinomycetota</taxon>
        <taxon>Actinomycetes</taxon>
        <taxon>Propionibacteriales</taxon>
        <taxon>Propionibacteriaceae</taxon>
        <taxon>Luteococcus</taxon>
    </lineage>
</organism>
<evidence type="ECO:0000259" key="16">
    <source>
        <dbReference type="PROSITE" id="PS51384"/>
    </source>
</evidence>
<evidence type="ECO:0000256" key="1">
    <source>
        <dbReference type="ARBA" id="ARBA00001970"/>
    </source>
</evidence>
<dbReference type="PANTHER" id="PTHR43396">
    <property type="entry name" value="FLAVOHEMOPROTEIN"/>
    <property type="match status" value="1"/>
</dbReference>
<dbReference type="PROSITE" id="PS51384">
    <property type="entry name" value="FAD_FR"/>
    <property type="match status" value="1"/>
</dbReference>
<dbReference type="RefSeq" id="WP_343874631.1">
    <property type="nucleotide sequence ID" value="NZ_BAAAIX010000027.1"/>
</dbReference>
<keyword evidence="18" id="KW-1185">Reference proteome</keyword>
<dbReference type="PANTHER" id="PTHR43396:SF3">
    <property type="entry name" value="FLAVOHEMOPROTEIN"/>
    <property type="match status" value="1"/>
</dbReference>
<evidence type="ECO:0000256" key="5">
    <source>
        <dbReference type="ARBA" id="ARBA00022621"/>
    </source>
</evidence>
<dbReference type="InterPro" id="IPR017938">
    <property type="entry name" value="Riboflavin_synthase-like_b-brl"/>
</dbReference>
<dbReference type="PROSITE" id="PS01033">
    <property type="entry name" value="GLOBIN"/>
    <property type="match status" value="1"/>
</dbReference>
<evidence type="ECO:0000256" key="3">
    <source>
        <dbReference type="ARBA" id="ARBA00012229"/>
    </source>
</evidence>
<dbReference type="Pfam" id="PF00970">
    <property type="entry name" value="FAD_binding_6"/>
    <property type="match status" value="1"/>
</dbReference>
<feature type="domain" description="Globin" evidence="15">
    <location>
        <begin position="13"/>
        <end position="154"/>
    </location>
</feature>
<comment type="cofactor">
    <cofactor evidence="1">
        <name>heme b</name>
        <dbReference type="ChEBI" id="CHEBI:60344"/>
    </cofactor>
</comment>
<proteinExistence type="inferred from homology"/>
<evidence type="ECO:0000259" key="15">
    <source>
        <dbReference type="PROSITE" id="PS01033"/>
    </source>
</evidence>
<dbReference type="SUPFAM" id="SSF63380">
    <property type="entry name" value="Riboflavin synthase domain-like"/>
    <property type="match status" value="1"/>
</dbReference>
<reference evidence="18" key="1">
    <citation type="journal article" date="2019" name="Int. J. Syst. Evol. Microbiol.">
        <title>The Global Catalogue of Microorganisms (GCM) 10K type strain sequencing project: providing services to taxonomists for standard genome sequencing and annotation.</title>
        <authorList>
            <consortium name="The Broad Institute Genomics Platform"/>
            <consortium name="The Broad Institute Genome Sequencing Center for Infectious Disease"/>
            <person name="Wu L."/>
            <person name="Ma J."/>
        </authorList>
    </citation>
    <scope>NUCLEOTIDE SEQUENCE [LARGE SCALE GENOMIC DNA]</scope>
    <source>
        <strain evidence="18">CAIM 431</strain>
    </source>
</reference>
<keyword evidence="6" id="KW-0001">2Fe-2S</keyword>
<dbReference type="Proteomes" id="UP001597326">
    <property type="component" value="Unassembled WGS sequence"/>
</dbReference>
<dbReference type="InterPro" id="IPR000971">
    <property type="entry name" value="Globin"/>
</dbReference>
<dbReference type="SUPFAM" id="SSF46458">
    <property type="entry name" value="Globin-like"/>
    <property type="match status" value="1"/>
</dbReference>
<dbReference type="InterPro" id="IPR001433">
    <property type="entry name" value="OxRdtase_FAD/NAD-bd"/>
</dbReference>
<evidence type="ECO:0000313" key="17">
    <source>
        <dbReference type="EMBL" id="MFD1890344.1"/>
    </source>
</evidence>
<keyword evidence="4 14" id="KW-0349">Heme</keyword>
<dbReference type="InterPro" id="IPR008333">
    <property type="entry name" value="Cbr1-like_FAD-bd_dom"/>
</dbReference>
<evidence type="ECO:0000256" key="8">
    <source>
        <dbReference type="ARBA" id="ARBA00022857"/>
    </source>
</evidence>
<evidence type="ECO:0000256" key="13">
    <source>
        <dbReference type="ARBA" id="ARBA00049433"/>
    </source>
</evidence>
<dbReference type="InterPro" id="IPR017927">
    <property type="entry name" value="FAD-bd_FR_type"/>
</dbReference>
<comment type="caution">
    <text evidence="17">The sequence shown here is derived from an EMBL/GenBank/DDBJ whole genome shotgun (WGS) entry which is preliminary data.</text>
</comment>
<dbReference type="EC" id="1.14.12.17" evidence="3"/>
<keyword evidence="14" id="KW-0813">Transport</keyword>
<dbReference type="EMBL" id="JBHUFZ010000019">
    <property type="protein sequence ID" value="MFD1890344.1"/>
    <property type="molecule type" value="Genomic_DNA"/>
</dbReference>
<dbReference type="Gene3D" id="2.40.30.10">
    <property type="entry name" value="Translation factors"/>
    <property type="match status" value="1"/>
</dbReference>
<keyword evidence="9" id="KW-0408">Iron</keyword>
<sequence length="411" mass="44750">MNTKHQPDFVHEQLTDEHAETIRATLPLVGSKIDEIAPNFYQRMFSANPDLLRDTFNRGNQARGAQQKALAASVATFATLLVNPDGPSPDELLSRIGHKHVSLGITEDQYQIVHDNLFAAIVDVLGADVVTAPVAEAWDEVYWIMARTLVRFENALYEKAGVEPGEVFLTAKVARRIDQGEHVASFELEARQGEPALRSFLPGQYISVRRTMADGAGQLRQYSLCNAPTEGRWQFTVKQVLGDTTPAGEVSTSLVEGLKEGDELEVSLPTGDLVLDQDSEAPVVLISAGIGATPMLGMARALADEKSTRQVLVLHADQDAAGAALVDELTEAVDALPNGSLKLWFEKGEHELATLGLMQLDQVELPEGAQFYLCGSNGFLMAVRSQLQEAGVPAESIHFELFAPNDWLLPK</sequence>
<feature type="domain" description="FAD-binding FR-type" evidence="16">
    <location>
        <begin position="166"/>
        <end position="276"/>
    </location>
</feature>
<dbReference type="Gene3D" id="3.40.50.80">
    <property type="entry name" value="Nucleotide-binding domain of ferredoxin-NADP reductase (FNR) module"/>
    <property type="match status" value="1"/>
</dbReference>
<dbReference type="InterPro" id="IPR009050">
    <property type="entry name" value="Globin-like_sf"/>
</dbReference>
<accession>A0ABW4RXA2</accession>
<dbReference type="CDD" id="cd14782">
    <property type="entry name" value="FHb-globin_2"/>
    <property type="match status" value="1"/>
</dbReference>
<dbReference type="Gene3D" id="1.10.490.10">
    <property type="entry name" value="Globins"/>
    <property type="match status" value="1"/>
</dbReference>
<dbReference type="PRINTS" id="PR00409">
    <property type="entry name" value="PHDIOXRDTASE"/>
</dbReference>
<protein>
    <recommendedName>
        <fullName evidence="3">nitric oxide dioxygenase</fullName>
        <ecNumber evidence="3">1.14.12.17</ecNumber>
    </recommendedName>
</protein>
<evidence type="ECO:0000256" key="6">
    <source>
        <dbReference type="ARBA" id="ARBA00022714"/>
    </source>
</evidence>
<keyword evidence="10" id="KW-0411">Iron-sulfur</keyword>
<evidence type="ECO:0000256" key="7">
    <source>
        <dbReference type="ARBA" id="ARBA00022723"/>
    </source>
</evidence>
<evidence type="ECO:0000256" key="11">
    <source>
        <dbReference type="ARBA" id="ARBA00023027"/>
    </source>
</evidence>
<dbReference type="Pfam" id="PF00175">
    <property type="entry name" value="NAD_binding_1"/>
    <property type="match status" value="1"/>
</dbReference>
<dbReference type="InterPro" id="IPR012292">
    <property type="entry name" value="Globin/Proto"/>
</dbReference>
<evidence type="ECO:0000256" key="12">
    <source>
        <dbReference type="ARBA" id="ARBA00048649"/>
    </source>
</evidence>
<comment type="similarity">
    <text evidence="14">Belongs to the globin family.</text>
</comment>
<comment type="similarity">
    <text evidence="2">In the C-terminal section; belongs to the flavoprotein pyridine nucleotide cytochrome reductase family.</text>
</comment>